<evidence type="ECO:0000313" key="9">
    <source>
        <dbReference type="Proteomes" id="UP001172457"/>
    </source>
</evidence>
<comment type="subcellular location">
    <subcellularLocation>
        <location evidence="1">Cytoplasm</location>
    </subcellularLocation>
</comment>
<keyword evidence="3" id="KW-0346">Stress response</keyword>
<dbReference type="InterPro" id="IPR002068">
    <property type="entry name" value="A-crystallin/Hsp20_dom"/>
</dbReference>
<protein>
    <recommendedName>
        <fullName evidence="7">SHSP domain-containing protein</fullName>
    </recommendedName>
</protein>
<organism evidence="8 9">
    <name type="scientific">Centaurea solstitialis</name>
    <name type="common">yellow star-thistle</name>
    <dbReference type="NCBI Taxonomy" id="347529"/>
    <lineage>
        <taxon>Eukaryota</taxon>
        <taxon>Viridiplantae</taxon>
        <taxon>Streptophyta</taxon>
        <taxon>Embryophyta</taxon>
        <taxon>Tracheophyta</taxon>
        <taxon>Spermatophyta</taxon>
        <taxon>Magnoliopsida</taxon>
        <taxon>eudicotyledons</taxon>
        <taxon>Gunneridae</taxon>
        <taxon>Pentapetalae</taxon>
        <taxon>asterids</taxon>
        <taxon>campanulids</taxon>
        <taxon>Asterales</taxon>
        <taxon>Asteraceae</taxon>
        <taxon>Carduoideae</taxon>
        <taxon>Cardueae</taxon>
        <taxon>Centaureinae</taxon>
        <taxon>Centaurea</taxon>
    </lineage>
</organism>
<feature type="compositionally biased region" description="Low complexity" evidence="6">
    <location>
        <begin position="141"/>
        <end position="155"/>
    </location>
</feature>
<keyword evidence="9" id="KW-1185">Reference proteome</keyword>
<sequence>MEETVGVDRFHGGLRRSIRIQNKRPTSTFSNTADDPIYVDTESDDSSDTPVVQSRRRRTVRIPVQQTDPTMQERNNASYYKHAGSDRSEAQMSEAGRNNVNTDSATRKTKTKSGGCSKDAEGFSSNSDSRNLHQTLEDTNDGNNNNKKKSSTTTGPTRAYVCDTRAMAATPADVIEYPNSYIFIVDILGLKSSDIKVQVEADVLVVSGERKREHEQNAKEGVKYVRMERVIGKFVRKFALPENANVEKISAVCEDGVLTITVEKLPPPEPIQVPVA</sequence>
<dbReference type="InterPro" id="IPR008978">
    <property type="entry name" value="HSP20-like_chaperone"/>
</dbReference>
<evidence type="ECO:0000256" key="6">
    <source>
        <dbReference type="SAM" id="MobiDB-lite"/>
    </source>
</evidence>
<dbReference type="PROSITE" id="PS01031">
    <property type="entry name" value="SHSP"/>
    <property type="match status" value="1"/>
</dbReference>
<evidence type="ECO:0000259" key="7">
    <source>
        <dbReference type="PROSITE" id="PS01031"/>
    </source>
</evidence>
<dbReference type="EMBL" id="JARYMX010000004">
    <property type="protein sequence ID" value="KAJ9550604.1"/>
    <property type="molecule type" value="Genomic_DNA"/>
</dbReference>
<dbReference type="GO" id="GO:0005737">
    <property type="term" value="C:cytoplasm"/>
    <property type="evidence" value="ECO:0007669"/>
    <property type="project" value="UniProtKB-SubCell"/>
</dbReference>
<dbReference type="AlphaFoldDB" id="A0AA38SXH5"/>
<evidence type="ECO:0000256" key="1">
    <source>
        <dbReference type="ARBA" id="ARBA00004496"/>
    </source>
</evidence>
<evidence type="ECO:0000313" key="8">
    <source>
        <dbReference type="EMBL" id="KAJ9550604.1"/>
    </source>
</evidence>
<name>A0AA38SXH5_9ASTR</name>
<evidence type="ECO:0000256" key="2">
    <source>
        <dbReference type="ARBA" id="ARBA00022490"/>
    </source>
</evidence>
<dbReference type="GO" id="GO:0006950">
    <property type="term" value="P:response to stress"/>
    <property type="evidence" value="ECO:0007669"/>
    <property type="project" value="UniProtKB-ARBA"/>
</dbReference>
<feature type="compositionally biased region" description="Polar residues" evidence="6">
    <location>
        <begin position="123"/>
        <end position="134"/>
    </location>
</feature>
<dbReference type="Proteomes" id="UP001172457">
    <property type="component" value="Chromosome 4"/>
</dbReference>
<keyword evidence="2" id="KW-0963">Cytoplasm</keyword>
<dbReference type="Gene3D" id="2.60.40.790">
    <property type="match status" value="1"/>
</dbReference>
<reference evidence="8" key="1">
    <citation type="submission" date="2023-03" db="EMBL/GenBank/DDBJ databases">
        <title>Chromosome-scale reference genome and RAD-based genetic map of yellow starthistle (Centaurea solstitialis) reveal putative structural variation and QTLs associated with invader traits.</title>
        <authorList>
            <person name="Reatini B."/>
            <person name="Cang F.A."/>
            <person name="Jiang Q."/>
            <person name="Mckibben M.T.W."/>
            <person name="Barker M.S."/>
            <person name="Rieseberg L.H."/>
            <person name="Dlugosch K.M."/>
        </authorList>
    </citation>
    <scope>NUCLEOTIDE SEQUENCE</scope>
    <source>
        <strain evidence="8">CAN-66</strain>
        <tissue evidence="8">Leaf</tissue>
    </source>
</reference>
<feature type="compositionally biased region" description="Basic residues" evidence="6">
    <location>
        <begin position="12"/>
        <end position="22"/>
    </location>
</feature>
<accession>A0AA38SXH5</accession>
<evidence type="ECO:0000256" key="5">
    <source>
        <dbReference type="RuleBase" id="RU003616"/>
    </source>
</evidence>
<evidence type="ECO:0000256" key="4">
    <source>
        <dbReference type="PROSITE-ProRule" id="PRU00285"/>
    </source>
</evidence>
<dbReference type="CDD" id="cd06464">
    <property type="entry name" value="ACD_sHsps-like"/>
    <property type="match status" value="1"/>
</dbReference>
<dbReference type="FunFam" id="2.60.40.790:FF:000010">
    <property type="entry name" value="17.3 kDa class II heat shock protein-like"/>
    <property type="match status" value="1"/>
</dbReference>
<feature type="region of interest" description="Disordered" evidence="6">
    <location>
        <begin position="1"/>
        <end position="157"/>
    </location>
</feature>
<dbReference type="PANTHER" id="PTHR11527">
    <property type="entry name" value="HEAT-SHOCK PROTEIN 20 FAMILY MEMBER"/>
    <property type="match status" value="1"/>
</dbReference>
<comment type="similarity">
    <text evidence="4 5">Belongs to the small heat shock protein (HSP20) family.</text>
</comment>
<comment type="caution">
    <text evidence="8">The sequence shown here is derived from an EMBL/GenBank/DDBJ whole genome shotgun (WGS) entry which is preliminary data.</text>
</comment>
<feature type="domain" description="SHSP" evidence="7">
    <location>
        <begin position="163"/>
        <end position="276"/>
    </location>
</feature>
<gene>
    <name evidence="8" type="ORF">OSB04_014649</name>
</gene>
<feature type="compositionally biased region" description="Polar residues" evidence="6">
    <location>
        <begin position="64"/>
        <end position="78"/>
    </location>
</feature>
<feature type="compositionally biased region" description="Polar residues" evidence="6">
    <location>
        <begin position="23"/>
        <end position="33"/>
    </location>
</feature>
<proteinExistence type="inferred from homology"/>
<dbReference type="Pfam" id="PF00011">
    <property type="entry name" value="HSP20"/>
    <property type="match status" value="1"/>
</dbReference>
<feature type="compositionally biased region" description="Basic and acidic residues" evidence="6">
    <location>
        <begin position="1"/>
        <end position="11"/>
    </location>
</feature>
<dbReference type="InterPro" id="IPR031107">
    <property type="entry name" value="Small_HSP"/>
</dbReference>
<evidence type="ECO:0000256" key="3">
    <source>
        <dbReference type="ARBA" id="ARBA00023016"/>
    </source>
</evidence>
<dbReference type="SUPFAM" id="SSF49764">
    <property type="entry name" value="HSP20-like chaperones"/>
    <property type="match status" value="1"/>
</dbReference>